<gene>
    <name evidence="2" type="ORF">Nepgr_005280</name>
</gene>
<dbReference type="Proteomes" id="UP001279734">
    <property type="component" value="Unassembled WGS sequence"/>
</dbReference>
<feature type="region of interest" description="Disordered" evidence="1">
    <location>
        <begin position="25"/>
        <end position="47"/>
    </location>
</feature>
<reference evidence="2" key="1">
    <citation type="submission" date="2023-05" db="EMBL/GenBank/DDBJ databases">
        <title>Nepenthes gracilis genome sequencing.</title>
        <authorList>
            <person name="Fukushima K."/>
        </authorList>
    </citation>
    <scope>NUCLEOTIDE SEQUENCE</scope>
    <source>
        <strain evidence="2">SING2019-196</strain>
    </source>
</reference>
<accession>A0AAD3S3C7</accession>
<name>A0AAD3S3C7_NEPGR</name>
<comment type="caution">
    <text evidence="2">The sequence shown here is derived from an EMBL/GenBank/DDBJ whole genome shotgun (WGS) entry which is preliminary data.</text>
</comment>
<evidence type="ECO:0000313" key="3">
    <source>
        <dbReference type="Proteomes" id="UP001279734"/>
    </source>
</evidence>
<proteinExistence type="predicted"/>
<dbReference type="AlphaFoldDB" id="A0AAD3S3C7"/>
<dbReference type="EMBL" id="BSYO01000004">
    <property type="protein sequence ID" value="GMH03441.1"/>
    <property type="molecule type" value="Genomic_DNA"/>
</dbReference>
<evidence type="ECO:0000256" key="1">
    <source>
        <dbReference type="SAM" id="MobiDB-lite"/>
    </source>
</evidence>
<protein>
    <submittedName>
        <fullName evidence="2">Uncharacterized protein</fullName>
    </submittedName>
</protein>
<evidence type="ECO:0000313" key="2">
    <source>
        <dbReference type="EMBL" id="GMH03441.1"/>
    </source>
</evidence>
<keyword evidence="3" id="KW-1185">Reference proteome</keyword>
<sequence>MGFESVLPSPLRGIGGAGVSMVGHGAVSSGGSPPPPSMTTIPSETGNPSLISLSDVDSADFRVEPFPSLPADNIHKDRVCPPPVLNYYPHRSVDGGWIQAPSLKVVRFAPEILSAEAPSCAPHHRMLAPCNDICHPIKFRRSNLGNLASDGVPMDGSPKLAAPPFAPPRETLAVVPLDDALSSIDIRPILEAARTMTPSIPPSME</sequence>
<organism evidence="2 3">
    <name type="scientific">Nepenthes gracilis</name>
    <name type="common">Slender pitcher plant</name>
    <dbReference type="NCBI Taxonomy" id="150966"/>
    <lineage>
        <taxon>Eukaryota</taxon>
        <taxon>Viridiplantae</taxon>
        <taxon>Streptophyta</taxon>
        <taxon>Embryophyta</taxon>
        <taxon>Tracheophyta</taxon>
        <taxon>Spermatophyta</taxon>
        <taxon>Magnoliopsida</taxon>
        <taxon>eudicotyledons</taxon>
        <taxon>Gunneridae</taxon>
        <taxon>Pentapetalae</taxon>
        <taxon>Caryophyllales</taxon>
        <taxon>Nepenthaceae</taxon>
        <taxon>Nepenthes</taxon>
    </lineage>
</organism>